<proteinExistence type="predicted"/>
<name>A0A2P9EIZ9_ECOLX</name>
<evidence type="ECO:0000313" key="1">
    <source>
        <dbReference type="EMBL" id="SPE03326.1"/>
    </source>
</evidence>
<geneLocation type="plasmid" evidence="1">
    <name>RCS78_p</name>
</geneLocation>
<dbReference type="EMBL" id="LT985296">
    <property type="protein sequence ID" value="SPE03326.1"/>
    <property type="molecule type" value="Genomic_DNA"/>
</dbReference>
<dbReference type="GO" id="GO:0003676">
    <property type="term" value="F:nucleic acid binding"/>
    <property type="evidence" value="ECO:0007669"/>
    <property type="project" value="InterPro"/>
</dbReference>
<dbReference type="RefSeq" id="WP_032666584.1">
    <property type="nucleotide sequence ID" value="NZ_CAXYOR010000001.1"/>
</dbReference>
<protein>
    <submittedName>
        <fullName evidence="1">Integrase core domain protein</fullName>
    </submittedName>
</protein>
<dbReference type="InterPro" id="IPR036397">
    <property type="entry name" value="RNaseH_sf"/>
</dbReference>
<organism evidence="1">
    <name type="scientific">Escherichia coli</name>
    <dbReference type="NCBI Taxonomy" id="562"/>
    <lineage>
        <taxon>Bacteria</taxon>
        <taxon>Pseudomonadati</taxon>
        <taxon>Pseudomonadota</taxon>
        <taxon>Gammaproteobacteria</taxon>
        <taxon>Enterobacterales</taxon>
        <taxon>Enterobacteriaceae</taxon>
        <taxon>Escherichia</taxon>
    </lineage>
</organism>
<gene>
    <name evidence="1" type="ORF">RCS78_P0238</name>
</gene>
<sequence>MKIIKNSVWSVSKTEGLPDALYRVLALYKETGTMILYELNDNKITRPKLFYIEPFKLGVQERNIVHFNYPIPVWMMVTDNDIPDKNRIRRDKNFALISPLLSDPDFLFLYALNERSPLLRNYAKDNNASYSTIKKLLSNCWKYGRGKQSLTPAYARSGGNGVKKTVKSVSVGRKKKGRALIDGRAETYIMRERDSASIKKILKKHYLKPKGKSQAECWRIYLEEYFPQLASITQDCAISYPSLAQFRYRITKLFSLTEIARRRTTERDFLLNKRALAGSSADSDTLPGSVFEIDATVADVHLVSELTGDVVGRPTVYLVADRATRMITGMHVSYLYASWRAASQALANCFSPKGQYCRLFGVNDISDDRWPCSHVPTKLLCDNAEMLGLKTQSAVVPFTELMFAPSYRADLKGVVESRFRILNQKAIHKLLGTTRGGFVVRGETRPQLRSCYTLKAFTEIMIRAVDEYNHALNTELLYINPLLLEHNLIATPVNSWNVSINNFRFGGYQITEHEIISRLLYPDSASITGKGIQYGNRFYECSEDEMVGARSFGQTRVDVRINDNSMDKIYIRSGKDTVFSQRELLSRRKIFQGLPHMEAEVVSDIVDMHKSSNVITPESMALRNLIEANEQEGEILLAALRKKGRGRYKNIRENRRKEVLYAQQGDSRKTSENYKLPPANNIVILPGPEARKAWLTKQNDPYKKDK</sequence>
<dbReference type="Gene3D" id="3.30.420.10">
    <property type="entry name" value="Ribonuclease H-like superfamily/Ribonuclease H"/>
    <property type="match status" value="1"/>
</dbReference>
<keyword evidence="1" id="KW-0614">Plasmid</keyword>
<reference evidence="1" key="1">
    <citation type="submission" date="2018-02" db="EMBL/GenBank/DDBJ databases">
        <authorList>
            <person name="Cohen D.B."/>
            <person name="Kent A.D."/>
        </authorList>
    </citation>
    <scope>NUCLEOTIDE SEQUENCE</scope>
    <source>
        <strain evidence="1">1454</strain>
    </source>
</reference>
<accession>A0A2P9EIZ9</accession>
<dbReference type="AlphaFoldDB" id="A0A2P9EIZ9"/>